<keyword evidence="9 14" id="KW-0328">Glycosyltransferase</keyword>
<dbReference type="EMBL" id="BPLF01000005">
    <property type="protein sequence ID" value="GIX65782.1"/>
    <property type="molecule type" value="Genomic_DNA"/>
</dbReference>
<dbReference type="PANTHER" id="PTHR32315">
    <property type="entry name" value="ADENINE PHOSPHORIBOSYLTRANSFERASE"/>
    <property type="match status" value="1"/>
</dbReference>
<keyword evidence="8" id="KW-0963">Cytoplasm</keyword>
<dbReference type="Proteomes" id="UP001497744">
    <property type="component" value="Unassembled WGS sequence"/>
</dbReference>
<dbReference type="InterPro" id="IPR029057">
    <property type="entry name" value="PRTase-like"/>
</dbReference>
<evidence type="ECO:0000256" key="6">
    <source>
        <dbReference type="ARBA" id="ARBA00011738"/>
    </source>
</evidence>
<evidence type="ECO:0000256" key="11">
    <source>
        <dbReference type="ARBA" id="ARBA00022726"/>
    </source>
</evidence>
<evidence type="ECO:0000256" key="4">
    <source>
        <dbReference type="ARBA" id="ARBA00004659"/>
    </source>
</evidence>
<comment type="function">
    <text evidence="2">Catalyzes a salvage reaction resulting in the formation of AMP, that is energically less costly than de novo synthesis.</text>
</comment>
<organism evidence="14 15">
    <name type="scientific">Babesia caballi</name>
    <dbReference type="NCBI Taxonomy" id="5871"/>
    <lineage>
        <taxon>Eukaryota</taxon>
        <taxon>Sar</taxon>
        <taxon>Alveolata</taxon>
        <taxon>Apicomplexa</taxon>
        <taxon>Aconoidasida</taxon>
        <taxon>Piroplasmida</taxon>
        <taxon>Babesiidae</taxon>
        <taxon>Babesia</taxon>
    </lineage>
</organism>
<sequence>MMNVVALFFFVACGMVAQAFQLTEEDFRIFTDFKPGIRFIDIMPLLKDGYKFRETIKVMAEGIKKRNPKGVDYIAALELRGVLFGAPLAYELGCGLVIIRKPGKLPGPIISTHSSNSYGSTDLNVQQDAVEEGARVVIVDDGVSFGGTLAAACRLFKMLKANILECDVVIDIPFLNGRKKIKKEAPHVELYGVVEFNRLSMIRLRIQNAGMKYWFL</sequence>
<reference evidence="14 15" key="1">
    <citation type="submission" date="2021-06" db="EMBL/GenBank/DDBJ databases">
        <title>Genome sequence of Babesia caballi.</title>
        <authorList>
            <person name="Yamagishi J."/>
            <person name="Kidaka T."/>
            <person name="Ochi A."/>
        </authorList>
    </citation>
    <scope>NUCLEOTIDE SEQUENCE [LARGE SCALE GENOMIC DNA]</scope>
    <source>
        <strain evidence="14">USDA-D6B2</strain>
    </source>
</reference>
<evidence type="ECO:0000256" key="8">
    <source>
        <dbReference type="ARBA" id="ARBA00022490"/>
    </source>
</evidence>
<dbReference type="InterPro" id="IPR050054">
    <property type="entry name" value="UPRTase/APRTase"/>
</dbReference>
<evidence type="ECO:0000256" key="5">
    <source>
        <dbReference type="ARBA" id="ARBA00008391"/>
    </source>
</evidence>
<comment type="similarity">
    <text evidence="5">Belongs to the purine/pyrimidine phosphoribosyltransferase family.</text>
</comment>
<evidence type="ECO:0000256" key="2">
    <source>
        <dbReference type="ARBA" id="ARBA00003968"/>
    </source>
</evidence>
<evidence type="ECO:0000256" key="3">
    <source>
        <dbReference type="ARBA" id="ARBA00004496"/>
    </source>
</evidence>
<keyword evidence="15" id="KW-1185">Reference proteome</keyword>
<name>A0AAV4LZW7_BABCB</name>
<evidence type="ECO:0000256" key="1">
    <source>
        <dbReference type="ARBA" id="ARBA00000868"/>
    </source>
</evidence>
<evidence type="ECO:0000313" key="14">
    <source>
        <dbReference type="EMBL" id="GIX65782.1"/>
    </source>
</evidence>
<evidence type="ECO:0000259" key="13">
    <source>
        <dbReference type="Pfam" id="PF00156"/>
    </source>
</evidence>
<feature type="signal peptide" evidence="12">
    <location>
        <begin position="1"/>
        <end position="19"/>
    </location>
</feature>
<keyword evidence="10" id="KW-0808">Transferase</keyword>
<proteinExistence type="inferred from homology"/>
<dbReference type="InterPro" id="IPR000836">
    <property type="entry name" value="PRTase_dom"/>
</dbReference>
<feature type="domain" description="Phosphoribosyltransferase" evidence="13">
    <location>
        <begin position="63"/>
        <end position="171"/>
    </location>
</feature>
<evidence type="ECO:0000313" key="15">
    <source>
        <dbReference type="Proteomes" id="UP001497744"/>
    </source>
</evidence>
<dbReference type="RefSeq" id="XP_067717851.1">
    <property type="nucleotide sequence ID" value="XM_067861750.1"/>
</dbReference>
<gene>
    <name evidence="14" type="ORF">BcabD6B2_52170</name>
</gene>
<protein>
    <recommendedName>
        <fullName evidence="7">adenine phosphoribosyltransferase</fullName>
        <ecNumber evidence="7">2.4.2.7</ecNumber>
    </recommendedName>
</protein>
<keyword evidence="12" id="KW-0732">Signal</keyword>
<dbReference type="GeneID" id="94197263"/>
<evidence type="ECO:0000256" key="7">
    <source>
        <dbReference type="ARBA" id="ARBA00011893"/>
    </source>
</evidence>
<dbReference type="SUPFAM" id="SSF53271">
    <property type="entry name" value="PRTase-like"/>
    <property type="match status" value="1"/>
</dbReference>
<comment type="subunit">
    <text evidence="6">Homodimer.</text>
</comment>
<dbReference type="NCBIfam" id="NF002636">
    <property type="entry name" value="PRK02304.1-5"/>
    <property type="match status" value="1"/>
</dbReference>
<comment type="catalytic activity">
    <reaction evidence="1">
        <text>AMP + diphosphate = 5-phospho-alpha-D-ribose 1-diphosphate + adenine</text>
        <dbReference type="Rhea" id="RHEA:16609"/>
        <dbReference type="ChEBI" id="CHEBI:16708"/>
        <dbReference type="ChEBI" id="CHEBI:33019"/>
        <dbReference type="ChEBI" id="CHEBI:58017"/>
        <dbReference type="ChEBI" id="CHEBI:456215"/>
        <dbReference type="EC" id="2.4.2.7"/>
    </reaction>
</comment>
<dbReference type="FunFam" id="3.40.50.2020:FF:000004">
    <property type="entry name" value="Adenine phosphoribosyltransferase"/>
    <property type="match status" value="1"/>
</dbReference>
<dbReference type="EC" id="2.4.2.7" evidence="7"/>
<comment type="pathway">
    <text evidence="4">Purine metabolism; AMP biosynthesis via salvage pathway; AMP from adenine: step 1/1.</text>
</comment>
<comment type="caution">
    <text evidence="14">The sequence shown here is derived from an EMBL/GenBank/DDBJ whole genome shotgun (WGS) entry which is preliminary data.</text>
</comment>
<dbReference type="PANTHER" id="PTHR32315:SF3">
    <property type="entry name" value="ADENINE PHOSPHORIBOSYLTRANSFERASE"/>
    <property type="match status" value="1"/>
</dbReference>
<evidence type="ECO:0000256" key="9">
    <source>
        <dbReference type="ARBA" id="ARBA00022676"/>
    </source>
</evidence>
<dbReference type="Gene3D" id="3.40.50.2020">
    <property type="match status" value="1"/>
</dbReference>
<dbReference type="GO" id="GO:0044209">
    <property type="term" value="P:AMP salvage"/>
    <property type="evidence" value="ECO:0007669"/>
    <property type="project" value="TreeGrafter"/>
</dbReference>
<dbReference type="GO" id="GO:0006168">
    <property type="term" value="P:adenine salvage"/>
    <property type="evidence" value="ECO:0007669"/>
    <property type="project" value="TreeGrafter"/>
</dbReference>
<dbReference type="GO" id="GO:0003999">
    <property type="term" value="F:adenine phosphoribosyltransferase activity"/>
    <property type="evidence" value="ECO:0007669"/>
    <property type="project" value="UniProtKB-EC"/>
</dbReference>
<feature type="chain" id="PRO_5043371703" description="adenine phosphoribosyltransferase" evidence="12">
    <location>
        <begin position="20"/>
        <end position="216"/>
    </location>
</feature>
<dbReference type="GO" id="GO:0006166">
    <property type="term" value="P:purine ribonucleoside salvage"/>
    <property type="evidence" value="ECO:0007669"/>
    <property type="project" value="UniProtKB-KW"/>
</dbReference>
<dbReference type="GO" id="GO:0016208">
    <property type="term" value="F:AMP binding"/>
    <property type="evidence" value="ECO:0007669"/>
    <property type="project" value="TreeGrafter"/>
</dbReference>
<dbReference type="GO" id="GO:0002055">
    <property type="term" value="F:adenine binding"/>
    <property type="evidence" value="ECO:0007669"/>
    <property type="project" value="TreeGrafter"/>
</dbReference>
<dbReference type="GO" id="GO:0005737">
    <property type="term" value="C:cytoplasm"/>
    <property type="evidence" value="ECO:0007669"/>
    <property type="project" value="UniProtKB-SubCell"/>
</dbReference>
<evidence type="ECO:0000256" key="12">
    <source>
        <dbReference type="SAM" id="SignalP"/>
    </source>
</evidence>
<dbReference type="AlphaFoldDB" id="A0AAV4LZW7"/>
<accession>A0AAV4LZW7</accession>
<keyword evidence="11" id="KW-0660">Purine salvage</keyword>
<dbReference type="Pfam" id="PF00156">
    <property type="entry name" value="Pribosyltran"/>
    <property type="match status" value="1"/>
</dbReference>
<dbReference type="CDD" id="cd06223">
    <property type="entry name" value="PRTases_typeI"/>
    <property type="match status" value="1"/>
</dbReference>
<comment type="subcellular location">
    <subcellularLocation>
        <location evidence="3">Cytoplasm</location>
    </subcellularLocation>
</comment>
<evidence type="ECO:0000256" key="10">
    <source>
        <dbReference type="ARBA" id="ARBA00022679"/>
    </source>
</evidence>